<sequence length="869" mass="98604">MADGSLSTNRKRKHTNHLYSVHDNNAPKMKLEFVREDEIGYGYFNDEKINVKMPSGEIKSLKVKQSDTFGKLKVKIQENEKIPFDHQELVYNGTVQLDKDTLSNLFIEKDIILTLMTKSNGLIKIFIDDTFVTHSINVKPDTTIGDVKSMVFGCFGWEVLVFNETVLEESGTLAEYNIIDGSILTVMGISMGRMDIKVDLYTGKTISLSVKPTYTVEDVKDDIQDEEDIPREEQVLMFDNMVLGEPGTLFDFGVTRNSTLKLMHRPWEFTNILSNGFSPFYDSLTTKVTTGQLLRPPPPLTLLFPSFHRFFHQICNHHQQSPQKNETRGKIMVQTRAKKAGKGKGIATGSSSTNRKGVGNDKSGNRKRKHTNRLDSITDNNAPKMTIELASLDASGYGYFNDNKINVEMPCGKMKTFKVKRSDSIGSIKVKIQAEEHIPFDRQELFNDGSLELDKDTLSNLYMKKDGFLTLMTKSNPLITILIDDFIRSYSIDVKPDITIGDVKSMCFGFFPEEQELVFNETVLDDRGTLSDYNVVDGSTLTVAVRSYGDMFVKLDMYTGKTVGLMVQATETVERVKEVIEEQEHVPRDEQVLIFENMVLGEGGTLFDFGVIRNSTLTLMHRPWELTTSRWIFVKNLAGEIITQEVKPSDTIAIVKAKIQDKVNVPFDEQELIFDGIVLSDIVTVADFHVNEESVLTLMHRPWGFTRFVQIFIKNFTGETITEEVKLSDTIGELKAKIQDKVDVPFEEQELIFNEMVLADADTLAEFNIKKESTLTLMRISSGLMRIFVKVLERETITLDVRPSNTIDDVKSMIFDAGKISRNVKDLCFLIFNGQRLEDNAILADYDIPKESMVHLIDRRDNRIREGSP</sequence>
<evidence type="ECO:0000256" key="2">
    <source>
        <dbReference type="ARBA" id="ARBA00022843"/>
    </source>
</evidence>
<dbReference type="InterPro" id="IPR000626">
    <property type="entry name" value="Ubiquitin-like_dom"/>
</dbReference>
<feature type="domain" description="Ubiquitin-like" evidence="4">
    <location>
        <begin position="785"/>
        <end position="863"/>
    </location>
</feature>
<keyword evidence="2" id="KW-0832">Ubl conjugation</keyword>
<feature type="domain" description="Ubiquitin-like" evidence="4">
    <location>
        <begin position="47"/>
        <end position="122"/>
    </location>
</feature>
<feature type="domain" description="Ubiquitin-like" evidence="4">
    <location>
        <begin position="403"/>
        <end position="474"/>
    </location>
</feature>
<feature type="domain" description="Ubiquitin-like" evidence="4">
    <location>
        <begin position="194"/>
        <end position="265"/>
    </location>
</feature>
<keyword evidence="6" id="KW-1185">Reference proteome</keyword>
<name>A0AAP0CMI1_9ASTR</name>
<evidence type="ECO:0000256" key="1">
    <source>
        <dbReference type="ARBA" id="ARBA00022499"/>
    </source>
</evidence>
<dbReference type="InterPro" id="IPR019956">
    <property type="entry name" value="Ubiquitin_dom"/>
</dbReference>
<dbReference type="SMART" id="SM00213">
    <property type="entry name" value="UBQ"/>
    <property type="match status" value="9"/>
</dbReference>
<feature type="domain" description="Ubiquitin-like" evidence="4">
    <location>
        <begin position="709"/>
        <end position="778"/>
    </location>
</feature>
<keyword evidence="1" id="KW-1017">Isopeptide bond</keyword>
<dbReference type="CDD" id="cd17039">
    <property type="entry name" value="Ubl_ubiquitin_like"/>
    <property type="match status" value="4"/>
</dbReference>
<accession>A0AAP0CMI1</accession>
<dbReference type="Pfam" id="PF00240">
    <property type="entry name" value="ubiquitin"/>
    <property type="match status" value="8"/>
</dbReference>
<evidence type="ECO:0000313" key="5">
    <source>
        <dbReference type="EMBL" id="KAK9058716.1"/>
    </source>
</evidence>
<dbReference type="InterPro" id="IPR019954">
    <property type="entry name" value="Ubiquitin_CS"/>
</dbReference>
<proteinExistence type="predicted"/>
<protein>
    <recommendedName>
        <fullName evidence="4">Ubiquitin-like domain-containing protein</fullName>
    </recommendedName>
</protein>
<dbReference type="SUPFAM" id="SSF54236">
    <property type="entry name" value="Ubiquitin-like"/>
    <property type="match status" value="9"/>
</dbReference>
<feature type="domain" description="Ubiquitin-like" evidence="4">
    <location>
        <begin position="632"/>
        <end position="701"/>
    </location>
</feature>
<dbReference type="PROSITE" id="PS50053">
    <property type="entry name" value="UBIQUITIN_2"/>
    <property type="match status" value="8"/>
</dbReference>
<dbReference type="InterPro" id="IPR029071">
    <property type="entry name" value="Ubiquitin-like_domsf"/>
</dbReference>
<dbReference type="GO" id="GO:0003729">
    <property type="term" value="F:mRNA binding"/>
    <property type="evidence" value="ECO:0007669"/>
    <property type="project" value="UniProtKB-ARBA"/>
</dbReference>
<dbReference type="PROSITE" id="PS00299">
    <property type="entry name" value="UBIQUITIN_1"/>
    <property type="match status" value="2"/>
</dbReference>
<dbReference type="PRINTS" id="PR00348">
    <property type="entry name" value="UBIQUITIN"/>
</dbReference>
<evidence type="ECO:0000256" key="3">
    <source>
        <dbReference type="SAM" id="MobiDB-lite"/>
    </source>
</evidence>
<feature type="region of interest" description="Disordered" evidence="3">
    <location>
        <begin position="336"/>
        <end position="379"/>
    </location>
</feature>
<evidence type="ECO:0000313" key="6">
    <source>
        <dbReference type="Proteomes" id="UP001408789"/>
    </source>
</evidence>
<dbReference type="InterPro" id="IPR050158">
    <property type="entry name" value="Ubiquitin_ubiquitin-like"/>
</dbReference>
<dbReference type="Proteomes" id="UP001408789">
    <property type="component" value="Unassembled WGS sequence"/>
</dbReference>
<feature type="domain" description="Ubiquitin-like" evidence="4">
    <location>
        <begin position="479"/>
        <end position="550"/>
    </location>
</feature>
<comment type="caution">
    <text evidence="5">The sequence shown here is derived from an EMBL/GenBank/DDBJ whole genome shotgun (WGS) entry which is preliminary data.</text>
</comment>
<dbReference type="PANTHER" id="PTHR10666">
    <property type="entry name" value="UBIQUITIN"/>
    <property type="match status" value="1"/>
</dbReference>
<feature type="domain" description="Ubiquitin-like" evidence="4">
    <location>
        <begin position="541"/>
        <end position="622"/>
    </location>
</feature>
<dbReference type="AlphaFoldDB" id="A0AAP0CMI1"/>
<reference evidence="5 6" key="1">
    <citation type="submission" date="2024-04" db="EMBL/GenBank/DDBJ databases">
        <title>The reference genome of an endangered Asteraceae, Deinandra increscens subsp. villosa, native to the Central Coast of California.</title>
        <authorList>
            <person name="Guilliams M."/>
            <person name="Hasenstab-Lehman K."/>
            <person name="Meyer R."/>
            <person name="Mcevoy S."/>
        </authorList>
    </citation>
    <scope>NUCLEOTIDE SEQUENCE [LARGE SCALE GENOMIC DNA]</scope>
    <source>
        <tissue evidence="5">Leaf</tissue>
    </source>
</reference>
<dbReference type="EMBL" id="JBCNJP010000023">
    <property type="protein sequence ID" value="KAK9058716.1"/>
    <property type="molecule type" value="Genomic_DNA"/>
</dbReference>
<gene>
    <name evidence="5" type="ORF">SSX86_023558</name>
</gene>
<evidence type="ECO:0000259" key="4">
    <source>
        <dbReference type="PROSITE" id="PS50053"/>
    </source>
</evidence>
<organism evidence="5 6">
    <name type="scientific">Deinandra increscens subsp. villosa</name>
    <dbReference type="NCBI Taxonomy" id="3103831"/>
    <lineage>
        <taxon>Eukaryota</taxon>
        <taxon>Viridiplantae</taxon>
        <taxon>Streptophyta</taxon>
        <taxon>Embryophyta</taxon>
        <taxon>Tracheophyta</taxon>
        <taxon>Spermatophyta</taxon>
        <taxon>Magnoliopsida</taxon>
        <taxon>eudicotyledons</taxon>
        <taxon>Gunneridae</taxon>
        <taxon>Pentapetalae</taxon>
        <taxon>asterids</taxon>
        <taxon>campanulids</taxon>
        <taxon>Asterales</taxon>
        <taxon>Asteraceae</taxon>
        <taxon>Asteroideae</taxon>
        <taxon>Heliantheae alliance</taxon>
        <taxon>Madieae</taxon>
        <taxon>Madiinae</taxon>
        <taxon>Deinandra</taxon>
    </lineage>
</organism>
<dbReference type="Gene3D" id="3.10.20.90">
    <property type="entry name" value="Phosphatidylinositol 3-kinase Catalytic Subunit, Chain A, domain 1"/>
    <property type="match status" value="9"/>
</dbReference>